<evidence type="ECO:0000256" key="3">
    <source>
        <dbReference type="ARBA" id="ARBA00006753"/>
    </source>
</evidence>
<comment type="pathway">
    <text evidence="2 12">Amino-acid biosynthesis; L-methionine biosynthesis via de novo pathway; L-homoserine from L-aspartate: step 3/3.</text>
</comment>
<dbReference type="GO" id="GO:0009088">
    <property type="term" value="P:threonine biosynthetic process"/>
    <property type="evidence" value="ECO:0007669"/>
    <property type="project" value="UniProtKB-KW"/>
</dbReference>
<evidence type="ECO:0000256" key="12">
    <source>
        <dbReference type="RuleBase" id="RU000579"/>
    </source>
</evidence>
<dbReference type="Gene3D" id="3.40.50.720">
    <property type="entry name" value="NAD(P)-binding Rossmann-like Domain"/>
    <property type="match status" value="1"/>
</dbReference>
<evidence type="ECO:0000256" key="2">
    <source>
        <dbReference type="ARBA" id="ARBA00005062"/>
    </source>
</evidence>
<evidence type="ECO:0000259" key="15">
    <source>
        <dbReference type="Pfam" id="PF03447"/>
    </source>
</evidence>
<keyword evidence="7 12" id="KW-0791">Threonine biosynthesis</keyword>
<evidence type="ECO:0000256" key="7">
    <source>
        <dbReference type="ARBA" id="ARBA00022697"/>
    </source>
</evidence>
<feature type="domain" description="Aspartate/homoserine dehydrogenase NAD-binding" evidence="15">
    <location>
        <begin position="10"/>
        <end position="128"/>
    </location>
</feature>
<feature type="domain" description="Homoserine dehydrogenase catalytic" evidence="14">
    <location>
        <begin position="136"/>
        <end position="315"/>
    </location>
</feature>
<keyword evidence="6 12" id="KW-0028">Amino-acid biosynthesis</keyword>
<evidence type="ECO:0000256" key="1">
    <source>
        <dbReference type="ARBA" id="ARBA00005056"/>
    </source>
</evidence>
<keyword evidence="8 12" id="KW-0560">Oxidoreductase</keyword>
<organism evidence="16 17">
    <name type="scientific">Laceyella tengchongensis</name>
    <dbReference type="NCBI Taxonomy" id="574699"/>
    <lineage>
        <taxon>Bacteria</taxon>
        <taxon>Bacillati</taxon>
        <taxon>Bacillota</taxon>
        <taxon>Bacilli</taxon>
        <taxon>Bacillales</taxon>
        <taxon>Thermoactinomycetaceae</taxon>
        <taxon>Laceyella</taxon>
    </lineage>
</organism>
<protein>
    <recommendedName>
        <fullName evidence="5 12">Homoserine dehydrogenase</fullName>
        <ecNumber evidence="4 12">1.1.1.3</ecNumber>
    </recommendedName>
</protein>
<keyword evidence="10 12" id="KW-0486">Methionine biosynthesis</keyword>
<dbReference type="Pfam" id="PF03447">
    <property type="entry name" value="NAD_binding_3"/>
    <property type="match status" value="1"/>
</dbReference>
<evidence type="ECO:0000256" key="8">
    <source>
        <dbReference type="ARBA" id="ARBA00023002"/>
    </source>
</evidence>
<dbReference type="InterPro" id="IPR001342">
    <property type="entry name" value="HDH_cat"/>
</dbReference>
<evidence type="ECO:0000259" key="14">
    <source>
        <dbReference type="Pfam" id="PF00742"/>
    </source>
</evidence>
<sequence>MEQVRVALLGLGTVGTGVWKMIQSNQDVIARRTGMWVTVEAILVRDINKERQVEGTQSLLTTSFDEVLAREVDVVIEVMGGVEPTRDYLRRAMENGCHVVSANKELLARHGEELRSWAKRFGVKLAYEASVGGGIPIIGTVSHFLKANRICKVSGILNGTTNFILTKMKDEGRTYEDILIEAQQKGYAEADPTADVEGIDAAHKLSILSRLAFDVHVPVDQIQRVGITQVSPIELDLADQLGFAVKLLASAEQYGENGPVSCSVSPTLLPLSHPLSNVNDVYNAVHVEGDFVQDLTLIGQGAGEKPTASAVVEDLCNLWRLTGQTAGKAAPRALLLESADGDGSRFHLLSFPSAQASAGQVVGHLERADLSVQAWKAAQEGETTWLALIANGWERGQADRLLRERSLAVTWHANRPVVGGGVPWGSKAVPLAKAAGDQ</sequence>
<dbReference type="GO" id="GO:0009086">
    <property type="term" value="P:methionine biosynthetic process"/>
    <property type="evidence" value="ECO:0007669"/>
    <property type="project" value="UniProtKB-KW"/>
</dbReference>
<reference evidence="16" key="1">
    <citation type="submission" date="2017-05" db="EMBL/GenBank/DDBJ databases">
        <authorList>
            <person name="Varghese N."/>
            <person name="Submissions S."/>
        </authorList>
    </citation>
    <scope>NUCLEOTIDE SEQUENCE</scope>
    <source>
        <strain evidence="16">DSM 45262</strain>
    </source>
</reference>
<dbReference type="SUPFAM" id="SSF55347">
    <property type="entry name" value="Glyceraldehyde-3-phosphate dehydrogenase-like, C-terminal domain"/>
    <property type="match status" value="1"/>
</dbReference>
<evidence type="ECO:0000313" key="16">
    <source>
        <dbReference type="EMBL" id="SMP15046.1"/>
    </source>
</evidence>
<dbReference type="GO" id="GO:0004412">
    <property type="term" value="F:homoserine dehydrogenase activity"/>
    <property type="evidence" value="ECO:0007669"/>
    <property type="project" value="UniProtKB-EC"/>
</dbReference>
<evidence type="ECO:0000256" key="10">
    <source>
        <dbReference type="ARBA" id="ARBA00023167"/>
    </source>
</evidence>
<keyword evidence="9" id="KW-0915">Sodium</keyword>
<dbReference type="SUPFAM" id="SSF51735">
    <property type="entry name" value="NAD(P)-binding Rossmann-fold domains"/>
    <property type="match status" value="1"/>
</dbReference>
<dbReference type="Proteomes" id="UP001157946">
    <property type="component" value="Unassembled WGS sequence"/>
</dbReference>
<comment type="caution">
    <text evidence="16">The sequence shown here is derived from an EMBL/GenBank/DDBJ whole genome shotgun (WGS) entry which is preliminary data.</text>
</comment>
<dbReference type="GO" id="GO:0050661">
    <property type="term" value="F:NADP binding"/>
    <property type="evidence" value="ECO:0007669"/>
    <property type="project" value="InterPro"/>
</dbReference>
<evidence type="ECO:0000256" key="9">
    <source>
        <dbReference type="ARBA" id="ARBA00023053"/>
    </source>
</evidence>
<comment type="catalytic activity">
    <reaction evidence="11">
        <text>L-homoserine + NADP(+) = L-aspartate 4-semialdehyde + NADPH + H(+)</text>
        <dbReference type="Rhea" id="RHEA:15761"/>
        <dbReference type="ChEBI" id="CHEBI:15378"/>
        <dbReference type="ChEBI" id="CHEBI:57476"/>
        <dbReference type="ChEBI" id="CHEBI:57783"/>
        <dbReference type="ChEBI" id="CHEBI:58349"/>
        <dbReference type="ChEBI" id="CHEBI:537519"/>
        <dbReference type="EC" id="1.1.1.3"/>
    </reaction>
    <physiologicalReaction direction="right-to-left" evidence="11">
        <dbReference type="Rhea" id="RHEA:15763"/>
    </physiologicalReaction>
</comment>
<dbReference type="EMBL" id="FXTU01000002">
    <property type="protein sequence ID" value="SMP15046.1"/>
    <property type="molecule type" value="Genomic_DNA"/>
</dbReference>
<keyword evidence="12" id="KW-0521">NADP</keyword>
<accession>A0AA46AEW9</accession>
<dbReference type="PROSITE" id="PS01042">
    <property type="entry name" value="HOMOSER_DHGENASE"/>
    <property type="match status" value="1"/>
</dbReference>
<dbReference type="InterPro" id="IPR005106">
    <property type="entry name" value="Asp/hSer_DH_NAD-bd"/>
</dbReference>
<comment type="pathway">
    <text evidence="1 12">Amino-acid biosynthesis; L-threonine biosynthesis; L-threonine from L-aspartate: step 3/5.</text>
</comment>
<dbReference type="InterPro" id="IPR036291">
    <property type="entry name" value="NAD(P)-bd_dom_sf"/>
</dbReference>
<name>A0AA46AEW9_9BACL</name>
<evidence type="ECO:0000256" key="4">
    <source>
        <dbReference type="ARBA" id="ARBA00013213"/>
    </source>
</evidence>
<keyword evidence="17" id="KW-1185">Reference proteome</keyword>
<proteinExistence type="inferred from homology"/>
<dbReference type="Gene3D" id="3.30.360.10">
    <property type="entry name" value="Dihydrodipicolinate Reductase, domain 2"/>
    <property type="match status" value="1"/>
</dbReference>
<evidence type="ECO:0000256" key="13">
    <source>
        <dbReference type="RuleBase" id="RU004171"/>
    </source>
</evidence>
<dbReference type="NCBIfam" id="NF004976">
    <property type="entry name" value="PRK06349.1"/>
    <property type="match status" value="1"/>
</dbReference>
<dbReference type="PANTHER" id="PTHR43331">
    <property type="entry name" value="HOMOSERINE DEHYDROGENASE"/>
    <property type="match status" value="1"/>
</dbReference>
<evidence type="ECO:0000256" key="6">
    <source>
        <dbReference type="ARBA" id="ARBA00022605"/>
    </source>
</evidence>
<dbReference type="Pfam" id="PF00742">
    <property type="entry name" value="Homoserine_dh"/>
    <property type="match status" value="1"/>
</dbReference>
<evidence type="ECO:0000256" key="5">
    <source>
        <dbReference type="ARBA" id="ARBA00013376"/>
    </source>
</evidence>
<dbReference type="RefSeq" id="WP_284724141.1">
    <property type="nucleotide sequence ID" value="NZ_FXTU01000002.1"/>
</dbReference>
<evidence type="ECO:0000256" key="11">
    <source>
        <dbReference type="ARBA" id="ARBA00048841"/>
    </source>
</evidence>
<dbReference type="EC" id="1.1.1.3" evidence="4 12"/>
<dbReference type="FunFam" id="3.30.360.10:FF:000005">
    <property type="entry name" value="Homoserine dehydrogenase"/>
    <property type="match status" value="1"/>
</dbReference>
<dbReference type="PANTHER" id="PTHR43331:SF1">
    <property type="entry name" value="HOMOSERINE DEHYDROGENASE"/>
    <property type="match status" value="1"/>
</dbReference>
<gene>
    <name evidence="16" type="ORF">SAMN06265361_102663</name>
</gene>
<dbReference type="InterPro" id="IPR019811">
    <property type="entry name" value="HDH_CS"/>
</dbReference>
<dbReference type="AlphaFoldDB" id="A0AA46AEW9"/>
<comment type="similarity">
    <text evidence="3 13">Belongs to the homoserine dehydrogenase family.</text>
</comment>
<evidence type="ECO:0000313" key="17">
    <source>
        <dbReference type="Proteomes" id="UP001157946"/>
    </source>
</evidence>